<reference evidence="4" key="1">
    <citation type="submission" date="2023-02" db="EMBL/GenBank/DDBJ databases">
        <title>Nocardiopsis ansamitocini NBRC 112285.</title>
        <authorList>
            <person name="Ichikawa N."/>
            <person name="Sato H."/>
            <person name="Tonouchi N."/>
        </authorList>
    </citation>
    <scope>NUCLEOTIDE SEQUENCE</scope>
    <source>
        <strain evidence="4">NBRC 112285</strain>
    </source>
</reference>
<evidence type="ECO:0000259" key="3">
    <source>
        <dbReference type="Pfam" id="PF00080"/>
    </source>
</evidence>
<name>A0A9W6PBI1_9ACTN</name>
<evidence type="ECO:0000313" key="5">
    <source>
        <dbReference type="Proteomes" id="UP001165092"/>
    </source>
</evidence>
<comment type="similarity">
    <text evidence="1">Belongs to the Cu-Zn superoxide dismutase family.</text>
</comment>
<dbReference type="SUPFAM" id="SSF49329">
    <property type="entry name" value="Cu,Zn superoxide dismutase-like"/>
    <property type="match status" value="1"/>
</dbReference>
<evidence type="ECO:0000313" key="4">
    <source>
        <dbReference type="EMBL" id="GLU50483.1"/>
    </source>
</evidence>
<dbReference type="InterPro" id="IPR036423">
    <property type="entry name" value="SOD-like_Cu/Zn_dom_sf"/>
</dbReference>
<dbReference type="Gene3D" id="2.60.40.200">
    <property type="entry name" value="Superoxide dismutase, copper/zinc binding domain"/>
    <property type="match status" value="1"/>
</dbReference>
<feature type="domain" description="Superoxide dismutase copper/zinc binding" evidence="3">
    <location>
        <begin position="77"/>
        <end position="199"/>
    </location>
</feature>
<comment type="caution">
    <text evidence="4">The sequence shown here is derived from an EMBL/GenBank/DDBJ whole genome shotgun (WGS) entry which is preliminary data.</text>
</comment>
<accession>A0A9W6PBI1</accession>
<dbReference type="InterPro" id="IPR001424">
    <property type="entry name" value="SOD_Cu_Zn_dom"/>
</dbReference>
<dbReference type="GO" id="GO:0046872">
    <property type="term" value="F:metal ion binding"/>
    <property type="evidence" value="ECO:0007669"/>
    <property type="project" value="InterPro"/>
</dbReference>
<dbReference type="Proteomes" id="UP001165092">
    <property type="component" value="Unassembled WGS sequence"/>
</dbReference>
<feature type="region of interest" description="Disordered" evidence="2">
    <location>
        <begin position="110"/>
        <end position="140"/>
    </location>
</feature>
<organism evidence="4 5">
    <name type="scientific">Nocardiopsis ansamitocini</name>
    <dbReference type="NCBI Taxonomy" id="1670832"/>
    <lineage>
        <taxon>Bacteria</taxon>
        <taxon>Bacillati</taxon>
        <taxon>Actinomycetota</taxon>
        <taxon>Actinomycetes</taxon>
        <taxon>Streptosporangiales</taxon>
        <taxon>Nocardiopsidaceae</taxon>
        <taxon>Nocardiopsis</taxon>
    </lineage>
</organism>
<dbReference type="AlphaFoldDB" id="A0A9W6PBI1"/>
<dbReference type="Pfam" id="PF00080">
    <property type="entry name" value="Sod_Cu"/>
    <property type="match status" value="1"/>
</dbReference>
<dbReference type="PROSITE" id="PS51257">
    <property type="entry name" value="PROKAR_LIPOPROTEIN"/>
    <property type="match status" value="1"/>
</dbReference>
<dbReference type="GO" id="GO:0006801">
    <property type="term" value="P:superoxide metabolic process"/>
    <property type="evidence" value="ECO:0007669"/>
    <property type="project" value="InterPro"/>
</dbReference>
<dbReference type="EMBL" id="BSQG01000017">
    <property type="protein sequence ID" value="GLU50483.1"/>
    <property type="molecule type" value="Genomic_DNA"/>
</dbReference>
<keyword evidence="5" id="KW-1185">Reference proteome</keyword>
<proteinExistence type="inferred from homology"/>
<dbReference type="RefSeq" id="WP_285762024.1">
    <property type="nucleotide sequence ID" value="NZ_BSQG01000017.1"/>
</dbReference>
<protein>
    <recommendedName>
        <fullName evidence="3">Superoxide dismutase copper/zinc binding domain-containing protein</fullName>
    </recommendedName>
</protein>
<sequence length="203" mass="21244">MRITRTAVSAAASVLILAGCQPVDEESLMQDAEETTAAAPVDASASPTVSVSEVFQTYDSTAKASTYDPAVPEGSSVQIEVEPEGEGTRFILIAKGLEPDRAYGVHLHTAPCGADPNDSGPHYQDKADPNQPSTDPAYANPENEVWLDLHTDADGGGSAQSDVDWKVRPGEAQSVVIHAEHTHTEPGKAGTAGDRLACVQVPL</sequence>
<evidence type="ECO:0000256" key="2">
    <source>
        <dbReference type="SAM" id="MobiDB-lite"/>
    </source>
</evidence>
<gene>
    <name evidence="4" type="ORF">Nans01_48340</name>
</gene>
<evidence type="ECO:0000256" key="1">
    <source>
        <dbReference type="ARBA" id="ARBA00010457"/>
    </source>
</evidence>